<sequence length="117" mass="12646">MADEKTLFSRIADGDLPAEILHRDEHCFVIKDISPQAPTHLLVIPIKPIPRLVDATLADRALLGHLLWVAGDIAKRAGCGEAFRLVINNGAGAGQTVFHLHLHVLGNTQFNEASLLG</sequence>
<dbReference type="Gene3D" id="3.30.428.10">
    <property type="entry name" value="HIT-like"/>
    <property type="match status" value="1"/>
</dbReference>
<dbReference type="Pfam" id="PF01230">
    <property type="entry name" value="HIT"/>
    <property type="match status" value="1"/>
</dbReference>
<feature type="domain" description="HIT" evidence="4">
    <location>
        <begin position="7"/>
        <end position="115"/>
    </location>
</feature>
<dbReference type="CDD" id="cd01276">
    <property type="entry name" value="PKCI_related"/>
    <property type="match status" value="1"/>
</dbReference>
<dbReference type="SUPFAM" id="SSF54197">
    <property type="entry name" value="HIT-like"/>
    <property type="match status" value="1"/>
</dbReference>
<evidence type="ECO:0000313" key="6">
    <source>
        <dbReference type="Proteomes" id="UP000298133"/>
    </source>
</evidence>
<comment type="caution">
    <text evidence="5">The sequence shown here is derived from an EMBL/GenBank/DDBJ whole genome shotgun (WGS) entry which is preliminary data.</text>
</comment>
<feature type="active site" description="Tele-AMP-histidine intermediate" evidence="1">
    <location>
        <position position="101"/>
    </location>
</feature>
<dbReference type="OrthoDB" id="9784774at2"/>
<evidence type="ECO:0000256" key="1">
    <source>
        <dbReference type="PIRSR" id="PIRSR601310-1"/>
    </source>
</evidence>
<accession>A0A4Y8UFR8</accession>
<gene>
    <name evidence="5" type="ORF">E3W66_08820</name>
</gene>
<feature type="short sequence motif" description="Histidine triad motif" evidence="2 3">
    <location>
        <begin position="99"/>
        <end position="103"/>
    </location>
</feature>
<dbReference type="GO" id="GO:0003824">
    <property type="term" value="F:catalytic activity"/>
    <property type="evidence" value="ECO:0007669"/>
    <property type="project" value="InterPro"/>
</dbReference>
<reference evidence="5 6" key="1">
    <citation type="submission" date="2019-03" db="EMBL/GenBank/DDBJ databases">
        <title>Draft genome of Gammaproteobacteria bacterium LSUCC0057, a member of the SAR92 clade.</title>
        <authorList>
            <person name="Lanclos V.C."/>
            <person name="Doiron C."/>
            <person name="Henson M.W."/>
            <person name="Thrash J.C."/>
        </authorList>
    </citation>
    <scope>NUCLEOTIDE SEQUENCE [LARGE SCALE GENOMIC DNA]</scope>
    <source>
        <strain evidence="5 6">LSUCC0057</strain>
    </source>
</reference>
<dbReference type="PRINTS" id="PR00332">
    <property type="entry name" value="HISTRIAD"/>
</dbReference>
<dbReference type="EMBL" id="SPIA01000003">
    <property type="protein sequence ID" value="TFH67560.1"/>
    <property type="molecule type" value="Genomic_DNA"/>
</dbReference>
<dbReference type="PANTHER" id="PTHR23089">
    <property type="entry name" value="HISTIDINE TRIAD HIT PROTEIN"/>
    <property type="match status" value="1"/>
</dbReference>
<name>A0A4Y8UFR8_9GAMM</name>
<evidence type="ECO:0000313" key="5">
    <source>
        <dbReference type="EMBL" id="TFH67560.1"/>
    </source>
</evidence>
<dbReference type="PROSITE" id="PS51084">
    <property type="entry name" value="HIT_2"/>
    <property type="match status" value="1"/>
</dbReference>
<evidence type="ECO:0000256" key="2">
    <source>
        <dbReference type="PIRSR" id="PIRSR601310-3"/>
    </source>
</evidence>
<dbReference type="PROSITE" id="PS00892">
    <property type="entry name" value="HIT_1"/>
    <property type="match status" value="1"/>
</dbReference>
<proteinExistence type="predicted"/>
<organism evidence="5 6">
    <name type="scientific">Gammaproteobacteria bacterium LSUCC0057</name>
    <dbReference type="NCBI Taxonomy" id="2559237"/>
    <lineage>
        <taxon>Bacteria</taxon>
        <taxon>Pseudomonadati</taxon>
        <taxon>Pseudomonadota</taxon>
        <taxon>Gammaproteobacteria</taxon>
        <taxon>Cellvibrionales</taxon>
        <taxon>Porticoccaceae</taxon>
        <taxon>SAR92 clade</taxon>
    </lineage>
</organism>
<dbReference type="Proteomes" id="UP000298133">
    <property type="component" value="Unassembled WGS sequence"/>
</dbReference>
<dbReference type="InterPro" id="IPR011146">
    <property type="entry name" value="HIT-like"/>
</dbReference>
<dbReference type="InterPro" id="IPR036265">
    <property type="entry name" value="HIT-like_sf"/>
</dbReference>
<evidence type="ECO:0000259" key="4">
    <source>
        <dbReference type="PROSITE" id="PS51084"/>
    </source>
</evidence>
<protein>
    <submittedName>
        <fullName evidence="5">Histidine triad nucleotide-binding protein</fullName>
    </submittedName>
</protein>
<evidence type="ECO:0000256" key="3">
    <source>
        <dbReference type="PROSITE-ProRule" id="PRU00464"/>
    </source>
</evidence>
<dbReference type="InterPro" id="IPR001310">
    <property type="entry name" value="Histidine_triad_HIT"/>
</dbReference>
<keyword evidence="6" id="KW-1185">Reference proteome</keyword>
<dbReference type="AlphaFoldDB" id="A0A4Y8UFR8"/>
<dbReference type="InterPro" id="IPR019808">
    <property type="entry name" value="Histidine_triad_CS"/>
</dbReference>